<accession>A0A410VJ10</accession>
<evidence type="ECO:0000313" key="9">
    <source>
        <dbReference type="EMBL" id="QOZ64853.1"/>
    </source>
</evidence>
<evidence type="ECO:0000256" key="3">
    <source>
        <dbReference type="ARBA" id="ARBA00022723"/>
    </source>
</evidence>
<keyword evidence="9" id="KW-0614">Plasmid</keyword>
<evidence type="ECO:0000259" key="7">
    <source>
        <dbReference type="PROSITE" id="PS51918"/>
    </source>
</evidence>
<comment type="cofactor">
    <cofactor evidence="1">
        <name>[4Fe-4S] cluster</name>
        <dbReference type="ChEBI" id="CHEBI:49883"/>
    </cofactor>
</comment>
<evidence type="ECO:0000256" key="5">
    <source>
        <dbReference type="ARBA" id="ARBA00023014"/>
    </source>
</evidence>
<feature type="domain" description="Radical SAM core" evidence="7">
    <location>
        <begin position="92"/>
        <end position="328"/>
    </location>
</feature>
<dbReference type="SFLD" id="SFLDS00029">
    <property type="entry name" value="Radical_SAM"/>
    <property type="match status" value="1"/>
</dbReference>
<dbReference type="GO" id="GO:0046872">
    <property type="term" value="F:metal ion binding"/>
    <property type="evidence" value="ECO:0007669"/>
    <property type="project" value="UniProtKB-KW"/>
</dbReference>
<dbReference type="AlphaFoldDB" id="A0A410VJ10"/>
<dbReference type="Pfam" id="PF04055">
    <property type="entry name" value="Radical_SAM"/>
    <property type="match status" value="1"/>
</dbReference>
<reference evidence="8" key="1">
    <citation type="journal article" date="2014" name="Int. J. Syst. Evol. Microbiol.">
        <title>Complete genome sequence of Corynebacterium casei LMG S-19264T (=DSM 44701T), isolated from a smear-ripened cheese.</title>
        <authorList>
            <consortium name="US DOE Joint Genome Institute (JGI-PGF)"/>
            <person name="Walter F."/>
            <person name="Albersmeier A."/>
            <person name="Kalinowski J."/>
            <person name="Ruckert C."/>
        </authorList>
    </citation>
    <scope>NUCLEOTIDE SEQUENCE</scope>
    <source>
        <strain evidence="8">CGMCC 1.15034</strain>
    </source>
</reference>
<protein>
    <submittedName>
        <fullName evidence="8">Radical SAM/SPASM domain Clo7bot peptide maturase</fullName>
    </submittedName>
</protein>
<dbReference type="SFLD" id="SFLDG01067">
    <property type="entry name" value="SPASM/twitch_domain_containing"/>
    <property type="match status" value="1"/>
</dbReference>
<dbReference type="CDD" id="cd01335">
    <property type="entry name" value="Radical_SAM"/>
    <property type="match status" value="1"/>
</dbReference>
<evidence type="ECO:0000256" key="6">
    <source>
        <dbReference type="ARBA" id="ARBA00023601"/>
    </source>
</evidence>
<dbReference type="InterPro" id="IPR007197">
    <property type="entry name" value="rSAM"/>
</dbReference>
<keyword evidence="5" id="KW-0411">Iron-sulfur</keyword>
<dbReference type="PANTHER" id="PTHR43273:SF3">
    <property type="entry name" value="ANAEROBIC SULFATASE-MATURATING ENZYME HOMOLOG ASLB-RELATED"/>
    <property type="match status" value="1"/>
</dbReference>
<evidence type="ECO:0000256" key="2">
    <source>
        <dbReference type="ARBA" id="ARBA00022691"/>
    </source>
</evidence>
<dbReference type="InterPro" id="IPR013785">
    <property type="entry name" value="Aldolase_TIM"/>
</dbReference>
<evidence type="ECO:0000313" key="8">
    <source>
        <dbReference type="EMBL" id="GGI27380.1"/>
    </source>
</evidence>
<dbReference type="InterPro" id="IPR023885">
    <property type="entry name" value="4Fe4S-binding_SPASM_dom"/>
</dbReference>
<dbReference type="EMBL" id="CP030058">
    <property type="protein sequence ID" value="QOZ64853.1"/>
    <property type="molecule type" value="Genomic_DNA"/>
</dbReference>
<reference evidence="9 10" key="2">
    <citation type="submission" date="2018-06" db="EMBL/GenBank/DDBJ databases">
        <title>Comparative genomics of rhizobia nodulating Arachis hypogaea in China.</title>
        <authorList>
            <person name="Li Y."/>
        </authorList>
    </citation>
    <scope>NUCLEOTIDE SEQUENCE [LARGE SCALE GENOMIC DNA]</scope>
    <source>
        <strain evidence="9 10">CCBAU 51658</strain>
        <plasmid evidence="9 10">unnamed</plasmid>
    </source>
</reference>
<evidence type="ECO:0000313" key="11">
    <source>
        <dbReference type="Proteomes" id="UP000625079"/>
    </source>
</evidence>
<dbReference type="InterPro" id="IPR058240">
    <property type="entry name" value="rSAM_sf"/>
</dbReference>
<geneLocation type="plasmid" evidence="9 10">
    <name>unnamed</name>
</geneLocation>
<keyword evidence="3" id="KW-0479">Metal-binding</keyword>
<dbReference type="InterPro" id="IPR023867">
    <property type="entry name" value="Sulphatase_maturase_rSAM"/>
</dbReference>
<evidence type="ECO:0000256" key="4">
    <source>
        <dbReference type="ARBA" id="ARBA00023004"/>
    </source>
</evidence>
<sequence length="476" mass="53591">MTAARHRLRSSRYNFCVPLGDDNVLYNAGTGASVRLSGQDARELAQLLCGPPRRVAAKTIPRTLLATLRRGGFLVDHEFDELDMIRERYWHARGRTPMVITLTTTQDCNLGCYYCYEERSRDALAEGDVPAIVDWTRQRLVASGKDSLHVDWYGGEPLLNVDFIDAASAALQSLCKEIGVSYSASVISNGTCWPDDIAGFVRRHRLRQVQISFDGLKPNHDKRRRYRRGRAPDPSVSSFDQATAVVDGLLEVVRVDVRFNADHGNQCDLDGFIAFCKDRGWFDRAFPCVFQLARISDFSERAGFLSRTKLSEEEFERLRERSRQMVPDEATLDETTTRSLYPLPRTSVCAALANDSIVIGADGNHYRCGLQVGEKDRPVAIRRAGGDMVPGRDAAWWTGFDPTRQPNCSRCSFLPVCWGGCPKKHLEGDSHSLHEQSLYWRKALPQKIAWQFGVALQESEFTFAESDQFRPASLDP</sequence>
<keyword evidence="2" id="KW-0949">S-adenosyl-L-methionine</keyword>
<dbReference type="NCBIfam" id="TIGR04085">
    <property type="entry name" value="rSAM_more_4Fe4S"/>
    <property type="match status" value="1"/>
</dbReference>
<organism evidence="8 11">
    <name type="scientific">Bradyrhizobium guangdongense</name>
    <dbReference type="NCBI Taxonomy" id="1325090"/>
    <lineage>
        <taxon>Bacteria</taxon>
        <taxon>Pseudomonadati</taxon>
        <taxon>Pseudomonadota</taxon>
        <taxon>Alphaproteobacteria</taxon>
        <taxon>Hyphomicrobiales</taxon>
        <taxon>Nitrobacteraceae</taxon>
        <taxon>Bradyrhizobium</taxon>
    </lineage>
</organism>
<dbReference type="GO" id="GO:0016491">
    <property type="term" value="F:oxidoreductase activity"/>
    <property type="evidence" value="ECO:0007669"/>
    <property type="project" value="InterPro"/>
</dbReference>
<dbReference type="Proteomes" id="UP000593880">
    <property type="component" value="Plasmid unnamed"/>
</dbReference>
<keyword evidence="10" id="KW-1185">Reference proteome</keyword>
<reference evidence="8" key="3">
    <citation type="submission" date="2022-12" db="EMBL/GenBank/DDBJ databases">
        <authorList>
            <person name="Sun Q."/>
            <person name="Zhou Y."/>
        </authorList>
    </citation>
    <scope>NUCLEOTIDE SEQUENCE</scope>
    <source>
        <strain evidence="8">CGMCC 1.15034</strain>
    </source>
</reference>
<dbReference type="GO" id="GO:0051536">
    <property type="term" value="F:iron-sulfur cluster binding"/>
    <property type="evidence" value="ECO:0007669"/>
    <property type="project" value="UniProtKB-KW"/>
</dbReference>
<name>A0A410VJ10_9BRAD</name>
<gene>
    <name evidence="8" type="ORF">GCM10010987_44100</name>
    <name evidence="9" type="ORF">XH86_40240</name>
</gene>
<keyword evidence="4" id="KW-0408">Iron</keyword>
<comment type="similarity">
    <text evidence="6">Belongs to the radical SAM superfamily. Anaerobic sulfatase-maturating enzyme family.</text>
</comment>
<proteinExistence type="inferred from homology"/>
<dbReference type="PROSITE" id="PS51918">
    <property type="entry name" value="RADICAL_SAM"/>
    <property type="match status" value="1"/>
</dbReference>
<dbReference type="PANTHER" id="PTHR43273">
    <property type="entry name" value="ANAEROBIC SULFATASE-MATURATING ENZYME HOMOLOG ASLB-RELATED"/>
    <property type="match status" value="1"/>
</dbReference>
<dbReference type="SUPFAM" id="SSF102114">
    <property type="entry name" value="Radical SAM enzymes"/>
    <property type="match status" value="1"/>
</dbReference>
<evidence type="ECO:0000313" key="10">
    <source>
        <dbReference type="Proteomes" id="UP000593880"/>
    </source>
</evidence>
<evidence type="ECO:0000256" key="1">
    <source>
        <dbReference type="ARBA" id="ARBA00001966"/>
    </source>
</evidence>
<dbReference type="EMBL" id="BMHC01000010">
    <property type="protein sequence ID" value="GGI27380.1"/>
    <property type="molecule type" value="Genomic_DNA"/>
</dbReference>
<dbReference type="Proteomes" id="UP000625079">
    <property type="component" value="Unassembled WGS sequence"/>
</dbReference>
<dbReference type="Gene3D" id="3.20.20.70">
    <property type="entry name" value="Aldolase class I"/>
    <property type="match status" value="1"/>
</dbReference>